<dbReference type="EMBL" id="KZ501875">
    <property type="protein sequence ID" value="PKU87416.1"/>
    <property type="molecule type" value="Genomic_DNA"/>
</dbReference>
<evidence type="ECO:0000313" key="3">
    <source>
        <dbReference type="Proteomes" id="UP000233837"/>
    </source>
</evidence>
<dbReference type="GO" id="GO:0070300">
    <property type="term" value="F:phosphatidic acid binding"/>
    <property type="evidence" value="ECO:0007669"/>
    <property type="project" value="InterPro"/>
</dbReference>
<evidence type="ECO:0000313" key="2">
    <source>
        <dbReference type="EMBL" id="PKU87416.1"/>
    </source>
</evidence>
<dbReference type="Proteomes" id="UP000233837">
    <property type="component" value="Unassembled WGS sequence"/>
</dbReference>
<reference evidence="2 3" key="1">
    <citation type="journal article" date="2016" name="Sci. Rep.">
        <title>The Dendrobium catenatum Lindl. genome sequence provides insights into polysaccharide synthase, floral development and adaptive evolution.</title>
        <authorList>
            <person name="Zhang G.Q."/>
            <person name="Xu Q."/>
            <person name="Bian C."/>
            <person name="Tsai W.C."/>
            <person name="Yeh C.M."/>
            <person name="Liu K.W."/>
            <person name="Yoshida K."/>
            <person name="Zhang L.S."/>
            <person name="Chang S.B."/>
            <person name="Chen F."/>
            <person name="Shi Y."/>
            <person name="Su Y.Y."/>
            <person name="Zhang Y.Q."/>
            <person name="Chen L.J."/>
            <person name="Yin Y."/>
            <person name="Lin M."/>
            <person name="Huang H."/>
            <person name="Deng H."/>
            <person name="Wang Z.W."/>
            <person name="Zhu S.L."/>
            <person name="Zhao X."/>
            <person name="Deng C."/>
            <person name="Niu S.C."/>
            <person name="Huang J."/>
            <person name="Wang M."/>
            <person name="Liu G.H."/>
            <person name="Yang H.J."/>
            <person name="Xiao X.J."/>
            <person name="Hsiao Y.Y."/>
            <person name="Wu W.L."/>
            <person name="Chen Y.Y."/>
            <person name="Mitsuda N."/>
            <person name="Ohme-Takagi M."/>
            <person name="Luo Y.B."/>
            <person name="Van de Peer Y."/>
            <person name="Liu Z.J."/>
        </authorList>
    </citation>
    <scope>NUCLEOTIDE SEQUENCE [LARGE SCALE GENOMIC DNA]</scope>
    <source>
        <tissue evidence="2">The whole plant</tissue>
    </source>
</reference>
<dbReference type="PANTHER" id="PTHR33971:SF4">
    <property type="entry name" value="OS07G0682700 PROTEIN"/>
    <property type="match status" value="1"/>
</dbReference>
<proteinExistence type="predicted"/>
<feature type="region of interest" description="Disordered" evidence="1">
    <location>
        <begin position="51"/>
        <end position="70"/>
    </location>
</feature>
<keyword evidence="3" id="KW-1185">Reference proteome</keyword>
<name>A0A2I0XHM6_9ASPA</name>
<protein>
    <submittedName>
        <fullName evidence="2">Uncharacterized protein</fullName>
    </submittedName>
</protein>
<sequence length="456" mass="52032">MAVGNSGFNETEDFEEYNPYPYQGGYDIALTYGNPLPPFSAICYPMSDDSPHPPLQPKVPVEPPASPEASDRVISTSVGHENDLPEADYGSSYGYGGRGFTYADCWWNLSGSSPFTMNGHGGWRDDAEEMSYWRPLRRAADYIFGFSQGFGERRIGVDSYGIPIYAYKSHGSDTVNVEIQPARTEKLKYHDDSERSSTYNNWEDENYRLDSSAHPYLKHLPEDSFDAKVDPVKSVFSWEPSHRGRYDEQLYPQRQWVPLSYAENGNLEMAYDKHYYRGAQNVQLEAVENSFEKLTYHETSQEFSYTDSYSGSSYSINGDEKNAFTNAYNDYERQYYQLSSDVELEPYKPTWTRYPGYYGTSEDAFAGSPPTLDYSEVYNESSSPGSAWQTSSFDKLGKEGKVHSSEYANQTHHDDHSLELEPFKSTWMLNPNYYGSYEGISTQYEQDDDGSYGSAW</sequence>
<dbReference type="PANTHER" id="PTHR33971">
    <property type="entry name" value="OS06G0232000 PROTEIN"/>
    <property type="match status" value="1"/>
</dbReference>
<dbReference type="InterPro" id="IPR038943">
    <property type="entry name" value="PLDrp1-like"/>
</dbReference>
<gene>
    <name evidence="2" type="ORF">MA16_Dca008512</name>
</gene>
<dbReference type="AlphaFoldDB" id="A0A2I0XHM6"/>
<evidence type="ECO:0000256" key="1">
    <source>
        <dbReference type="SAM" id="MobiDB-lite"/>
    </source>
</evidence>
<organism evidence="2 3">
    <name type="scientific">Dendrobium catenatum</name>
    <dbReference type="NCBI Taxonomy" id="906689"/>
    <lineage>
        <taxon>Eukaryota</taxon>
        <taxon>Viridiplantae</taxon>
        <taxon>Streptophyta</taxon>
        <taxon>Embryophyta</taxon>
        <taxon>Tracheophyta</taxon>
        <taxon>Spermatophyta</taxon>
        <taxon>Magnoliopsida</taxon>
        <taxon>Liliopsida</taxon>
        <taxon>Asparagales</taxon>
        <taxon>Orchidaceae</taxon>
        <taxon>Epidendroideae</taxon>
        <taxon>Malaxideae</taxon>
        <taxon>Dendrobiinae</taxon>
        <taxon>Dendrobium</taxon>
    </lineage>
</organism>
<accession>A0A2I0XHM6</accession>
<feature type="compositionally biased region" description="Pro residues" evidence="1">
    <location>
        <begin position="52"/>
        <end position="66"/>
    </location>
</feature>
<reference evidence="2 3" key="2">
    <citation type="journal article" date="2017" name="Nature">
        <title>The Apostasia genome and the evolution of orchids.</title>
        <authorList>
            <person name="Zhang G.Q."/>
            <person name="Liu K.W."/>
            <person name="Li Z."/>
            <person name="Lohaus R."/>
            <person name="Hsiao Y.Y."/>
            <person name="Niu S.C."/>
            <person name="Wang J.Y."/>
            <person name="Lin Y.C."/>
            <person name="Xu Q."/>
            <person name="Chen L.J."/>
            <person name="Yoshida K."/>
            <person name="Fujiwara S."/>
            <person name="Wang Z.W."/>
            <person name="Zhang Y.Q."/>
            <person name="Mitsuda N."/>
            <person name="Wang M."/>
            <person name="Liu G.H."/>
            <person name="Pecoraro L."/>
            <person name="Huang H.X."/>
            <person name="Xiao X.J."/>
            <person name="Lin M."/>
            <person name="Wu X.Y."/>
            <person name="Wu W.L."/>
            <person name="Chen Y.Y."/>
            <person name="Chang S.B."/>
            <person name="Sakamoto S."/>
            <person name="Ohme-Takagi M."/>
            <person name="Yagi M."/>
            <person name="Zeng S.J."/>
            <person name="Shen C.Y."/>
            <person name="Yeh C.M."/>
            <person name="Luo Y.B."/>
            <person name="Tsai W.C."/>
            <person name="Van de Peer Y."/>
            <person name="Liu Z.J."/>
        </authorList>
    </citation>
    <scope>NUCLEOTIDE SEQUENCE [LARGE SCALE GENOMIC DNA]</scope>
    <source>
        <tissue evidence="2">The whole plant</tissue>
    </source>
</reference>